<dbReference type="SUPFAM" id="SSF46785">
    <property type="entry name" value="Winged helix' DNA-binding domain"/>
    <property type="match status" value="1"/>
</dbReference>
<gene>
    <name evidence="1" type="ORF">ATM17_31760</name>
</gene>
<sequence>MAAASDLFADPIWDMMLDLYVASQRGQLTTVTNACVAADVPQTTGLRYIEKLTSRGLAVRYSHLKDKRMLGLELTPEGKASMEDMLREMARVLGEAGYRREIKPPLLQTG</sequence>
<dbReference type="InterPro" id="IPR036388">
    <property type="entry name" value="WH-like_DNA-bd_sf"/>
</dbReference>
<dbReference type="InterPro" id="IPR036390">
    <property type="entry name" value="WH_DNA-bd_sf"/>
</dbReference>
<accession>A0AAC9AZH0</accession>
<keyword evidence="1" id="KW-0614">Plasmid</keyword>
<dbReference type="AlphaFoldDB" id="A0AAC9AZH0"/>
<geneLocation type="plasmid" evidence="1 2">
    <name>unnamed1</name>
</geneLocation>
<name>A0AAC9AZH0_SPHMC</name>
<protein>
    <recommendedName>
        <fullName evidence="3">HTH marR-type domain-containing protein</fullName>
    </recommendedName>
</protein>
<dbReference type="Proteomes" id="UP000076088">
    <property type="component" value="Plasmid unnamed1"/>
</dbReference>
<dbReference type="EMBL" id="CP013345">
    <property type="protein sequence ID" value="AMU92834.1"/>
    <property type="molecule type" value="Genomic_DNA"/>
</dbReference>
<proteinExistence type="predicted"/>
<dbReference type="Gene3D" id="1.10.10.10">
    <property type="entry name" value="Winged helix-like DNA-binding domain superfamily/Winged helix DNA-binding domain"/>
    <property type="match status" value="1"/>
</dbReference>
<evidence type="ECO:0000313" key="1">
    <source>
        <dbReference type="EMBL" id="AMU92834.1"/>
    </source>
</evidence>
<reference evidence="2" key="1">
    <citation type="submission" date="2015-11" db="EMBL/GenBank/DDBJ databases">
        <title>Complete genome sequence of a polyethylene-glycol degrader Sphingopyxis macrogoltabida 203N (NBRC 111659).</title>
        <authorList>
            <person name="Yoshiyuki O."/>
            <person name="Shouta N."/>
            <person name="Nagata Y."/>
            <person name="Numata M."/>
            <person name="Tsuchikane K."/>
            <person name="Hosoyama A."/>
            <person name="Yamazoe A."/>
            <person name="Tsuda M."/>
            <person name="Fujita N."/>
            <person name="Kawai F."/>
        </authorList>
    </citation>
    <scope>NUCLEOTIDE SEQUENCE [LARGE SCALE GENOMIC DNA]</scope>
    <source>
        <strain evidence="2">203N</strain>
        <plasmid evidence="2">unnamed1</plasmid>
    </source>
</reference>
<keyword evidence="2" id="KW-1185">Reference proteome</keyword>
<evidence type="ECO:0008006" key="3">
    <source>
        <dbReference type="Google" id="ProtNLM"/>
    </source>
</evidence>
<evidence type="ECO:0000313" key="2">
    <source>
        <dbReference type="Proteomes" id="UP000076088"/>
    </source>
</evidence>
<reference evidence="1 2" key="2">
    <citation type="journal article" date="2016" name="Genome Announc.">
        <title>Complete Genome Sequence of Sphingopyxis macrogoltabida Strain 203N (NBRC 111659), a Polyethylene Glycol Degrader.</title>
        <authorList>
            <person name="Ohtsubo Y."/>
            <person name="Nonoyama S."/>
            <person name="Nagata Y."/>
            <person name="Numata M."/>
            <person name="Tsuchikane K."/>
            <person name="Hosoyama A."/>
            <person name="Yamazoe A."/>
            <person name="Tsuda M."/>
            <person name="Fujita N."/>
            <person name="Kawai F."/>
        </authorList>
    </citation>
    <scope>NUCLEOTIDE SEQUENCE [LARGE SCALE GENOMIC DNA]</scope>
    <source>
        <strain evidence="1 2">203N</strain>
    </source>
</reference>
<organism evidence="1 2">
    <name type="scientific">Sphingopyxis macrogoltabida</name>
    <name type="common">Sphingomonas macrogoltabidus</name>
    <dbReference type="NCBI Taxonomy" id="33050"/>
    <lineage>
        <taxon>Bacteria</taxon>
        <taxon>Pseudomonadati</taxon>
        <taxon>Pseudomonadota</taxon>
        <taxon>Alphaproteobacteria</taxon>
        <taxon>Sphingomonadales</taxon>
        <taxon>Sphingomonadaceae</taxon>
        <taxon>Sphingopyxis</taxon>
    </lineage>
</organism>